<dbReference type="GO" id="GO:0009228">
    <property type="term" value="P:thiamine biosynthetic process"/>
    <property type="evidence" value="ECO:0007669"/>
    <property type="project" value="UniProtKB-KW"/>
</dbReference>
<dbReference type="GO" id="GO:0004789">
    <property type="term" value="F:thiamine-phosphate diphosphorylase activity"/>
    <property type="evidence" value="ECO:0007669"/>
    <property type="project" value="UniProtKB-UniRule"/>
</dbReference>
<evidence type="ECO:0000256" key="5">
    <source>
        <dbReference type="ARBA" id="ARBA00022977"/>
    </source>
</evidence>
<dbReference type="InterPro" id="IPR036206">
    <property type="entry name" value="ThiamineP_synth_sf"/>
</dbReference>
<accession>A0A6F9E5B4</accession>
<evidence type="ECO:0000256" key="8">
    <source>
        <dbReference type="ARBA" id="ARBA00047883"/>
    </source>
</evidence>
<dbReference type="Proteomes" id="UP000502196">
    <property type="component" value="Chromosome"/>
</dbReference>
<gene>
    <name evidence="9" type="primary">thiE</name>
    <name evidence="13" type="ORF">COOX1_0925</name>
</gene>
<dbReference type="UniPathway" id="UPA00060">
    <property type="reaction ID" value="UER00141"/>
</dbReference>
<dbReference type="NCBIfam" id="TIGR00693">
    <property type="entry name" value="thiE"/>
    <property type="match status" value="1"/>
</dbReference>
<evidence type="ECO:0000313" key="14">
    <source>
        <dbReference type="Proteomes" id="UP000502196"/>
    </source>
</evidence>
<feature type="binding site" evidence="9">
    <location>
        <position position="169"/>
    </location>
    <ligand>
        <name>4-amino-2-methyl-5-(diphosphooxymethyl)pyrimidine</name>
        <dbReference type="ChEBI" id="CHEBI:57841"/>
    </ligand>
</feature>
<evidence type="ECO:0000256" key="9">
    <source>
        <dbReference type="HAMAP-Rule" id="MF_00097"/>
    </source>
</evidence>
<reference evidence="13 14" key="1">
    <citation type="submission" date="2020-04" db="EMBL/GenBank/DDBJ databases">
        <authorList>
            <person name="Hogendoorn C."/>
        </authorList>
    </citation>
    <scope>NUCLEOTIDE SEQUENCE [LARGE SCALE GENOMIC DNA]</scope>
    <source>
        <strain evidence="13">COOX1</strain>
    </source>
</reference>
<dbReference type="InterPro" id="IPR013785">
    <property type="entry name" value="Aldolase_TIM"/>
</dbReference>
<dbReference type="InterPro" id="IPR034291">
    <property type="entry name" value="TMP_synthase"/>
</dbReference>
<protein>
    <recommendedName>
        <fullName evidence="9">Thiamine-phosphate synthase</fullName>
        <shortName evidence="9">TP synthase</shortName>
        <shortName evidence="9">TPS</shortName>
        <ecNumber evidence="9">2.5.1.3</ecNumber>
    </recommendedName>
    <alternativeName>
        <fullName evidence="9">Thiamine-phosphate pyrophosphorylase</fullName>
        <shortName evidence="9">TMP pyrophosphorylase</shortName>
        <shortName evidence="9">TMP-PPase</shortName>
    </alternativeName>
</protein>
<dbReference type="PANTHER" id="PTHR20857">
    <property type="entry name" value="THIAMINE-PHOSPHATE PYROPHOSPHORYLASE"/>
    <property type="match status" value="1"/>
</dbReference>
<comment type="caution">
    <text evidence="9">Lacks conserved residue(s) required for the propagation of feature annotation.</text>
</comment>
<dbReference type="GO" id="GO:0005737">
    <property type="term" value="C:cytoplasm"/>
    <property type="evidence" value="ECO:0007669"/>
    <property type="project" value="TreeGrafter"/>
</dbReference>
<dbReference type="SUPFAM" id="SSF51391">
    <property type="entry name" value="Thiamin phosphate synthase"/>
    <property type="match status" value="1"/>
</dbReference>
<comment type="catalytic activity">
    <reaction evidence="7 9 10">
        <text>2-(2-carboxy-4-methylthiazol-5-yl)ethyl phosphate + 4-amino-2-methyl-5-(diphosphooxymethyl)pyrimidine + 2 H(+) = thiamine phosphate + CO2 + diphosphate</text>
        <dbReference type="Rhea" id="RHEA:47848"/>
        <dbReference type="ChEBI" id="CHEBI:15378"/>
        <dbReference type="ChEBI" id="CHEBI:16526"/>
        <dbReference type="ChEBI" id="CHEBI:33019"/>
        <dbReference type="ChEBI" id="CHEBI:37575"/>
        <dbReference type="ChEBI" id="CHEBI:57841"/>
        <dbReference type="ChEBI" id="CHEBI:62890"/>
        <dbReference type="EC" id="2.5.1.3"/>
    </reaction>
</comment>
<feature type="binding site" evidence="9">
    <location>
        <begin position="195"/>
        <end position="197"/>
    </location>
    <ligand>
        <name>2-[(2R,5Z)-2-carboxy-4-methylthiazol-5(2H)-ylidene]ethyl phosphate</name>
        <dbReference type="ChEBI" id="CHEBI:62899"/>
    </ligand>
</feature>
<dbReference type="InterPro" id="IPR022998">
    <property type="entry name" value="ThiamineP_synth_TenI"/>
</dbReference>
<evidence type="ECO:0000259" key="12">
    <source>
        <dbReference type="Pfam" id="PF02581"/>
    </source>
</evidence>
<feature type="binding site" evidence="9">
    <location>
        <begin position="98"/>
        <end position="102"/>
    </location>
    <ligand>
        <name>4-amino-2-methyl-5-(diphosphooxymethyl)pyrimidine</name>
        <dbReference type="ChEBI" id="CHEBI:57841"/>
    </ligand>
</feature>
<feature type="domain" description="Thiamine phosphate synthase/TenI" evidence="12">
    <location>
        <begin position="70"/>
        <end position="248"/>
    </location>
</feature>
<feature type="binding site" evidence="9">
    <location>
        <position position="198"/>
    </location>
    <ligand>
        <name>4-amino-2-methyl-5-(diphosphooxymethyl)pyrimidine</name>
        <dbReference type="ChEBI" id="CHEBI:57841"/>
    </ligand>
</feature>
<evidence type="ECO:0000256" key="6">
    <source>
        <dbReference type="ARBA" id="ARBA00047334"/>
    </source>
</evidence>
<dbReference type="EMBL" id="LR792683">
    <property type="protein sequence ID" value="CAB3391465.1"/>
    <property type="molecule type" value="Genomic_DNA"/>
</dbReference>
<dbReference type="Gene3D" id="3.20.20.70">
    <property type="entry name" value="Aldolase class I"/>
    <property type="match status" value="1"/>
</dbReference>
<evidence type="ECO:0000256" key="7">
    <source>
        <dbReference type="ARBA" id="ARBA00047851"/>
    </source>
</evidence>
<feature type="binding site" evidence="9">
    <location>
        <position position="130"/>
    </location>
    <ligand>
        <name>4-amino-2-methyl-5-(diphosphooxymethyl)pyrimidine</name>
        <dbReference type="ChEBI" id="CHEBI:57841"/>
    </ligand>
</feature>
<comment type="cofactor">
    <cofactor evidence="9">
        <name>Mg(2+)</name>
        <dbReference type="ChEBI" id="CHEBI:18420"/>
    </cofactor>
    <text evidence="9">Binds 1 Mg(2+) ion per subunit.</text>
</comment>
<comment type="similarity">
    <text evidence="9 10">Belongs to the thiamine-phosphate synthase family.</text>
</comment>
<feature type="binding site" evidence="9">
    <location>
        <position position="131"/>
    </location>
    <ligand>
        <name>Mg(2+)</name>
        <dbReference type="ChEBI" id="CHEBI:18420"/>
    </ligand>
</feature>
<evidence type="ECO:0000256" key="1">
    <source>
        <dbReference type="ARBA" id="ARBA00005165"/>
    </source>
</evidence>
<feature type="binding site" evidence="9">
    <location>
        <position position="225"/>
    </location>
    <ligand>
        <name>2-[(2R,5Z)-2-carboxy-4-methylthiazol-5(2H)-ylidene]ethyl phosphate</name>
        <dbReference type="ChEBI" id="CHEBI:62899"/>
    </ligand>
</feature>
<comment type="pathway">
    <text evidence="1 9 11">Cofactor biosynthesis; thiamine diphosphate biosynthesis; thiamine phosphate from 4-amino-2-methyl-5-diphosphomethylpyrimidine and 4-methyl-5-(2-phosphoethyl)-thiazole: step 1/1.</text>
</comment>
<keyword evidence="2 9" id="KW-0808">Transferase</keyword>
<evidence type="ECO:0000256" key="2">
    <source>
        <dbReference type="ARBA" id="ARBA00022679"/>
    </source>
</evidence>
<evidence type="ECO:0000313" key="13">
    <source>
        <dbReference type="EMBL" id="CAB3391465.1"/>
    </source>
</evidence>
<dbReference type="CDD" id="cd00564">
    <property type="entry name" value="TMP_TenI"/>
    <property type="match status" value="1"/>
</dbReference>
<sequence>MEQDRQRLPEGGIFYELDRHAAKVYIRDSLVRLQTGGPRPGGFVMARPFFCPGRTWGAKGGFSLGLFQIHVVTDGQKAAQELAEVVRKVAQAGADAVQLRYKAAPALELYRLAEQLLPVLDGTSTRLLINDRVDVALAVGAHGVHLAAKSLPVDRVRALLPAPMVVGRSVHSLEEALEAQRSGADYVTFGHVFTTRSKPGVPPRGPDDLRRIVESVDIPVLAIGGITPNNAAEAARTGCAGVAVIGAVMGHANPGAALSALARALEASGAAPAHPFRWPAS</sequence>
<keyword evidence="3 9" id="KW-0479">Metal-binding</keyword>
<dbReference type="EC" id="2.5.1.3" evidence="9"/>
<dbReference type="GO" id="GO:0009229">
    <property type="term" value="P:thiamine diphosphate biosynthetic process"/>
    <property type="evidence" value="ECO:0007669"/>
    <property type="project" value="UniProtKB-UniRule"/>
</dbReference>
<keyword evidence="5 9" id="KW-0784">Thiamine biosynthesis</keyword>
<dbReference type="AlphaFoldDB" id="A0A6F9E5B4"/>
<dbReference type="Pfam" id="PF02581">
    <property type="entry name" value="TMP-TENI"/>
    <property type="match status" value="1"/>
</dbReference>
<dbReference type="GO" id="GO:0000287">
    <property type="term" value="F:magnesium ion binding"/>
    <property type="evidence" value="ECO:0007669"/>
    <property type="project" value="UniProtKB-UniRule"/>
</dbReference>
<name>A0A6F9E5B4_9BACL</name>
<evidence type="ECO:0000256" key="4">
    <source>
        <dbReference type="ARBA" id="ARBA00022842"/>
    </source>
</evidence>
<keyword evidence="4 9" id="KW-0460">Magnesium</keyword>
<evidence type="ECO:0000256" key="3">
    <source>
        <dbReference type="ARBA" id="ARBA00022723"/>
    </source>
</evidence>
<evidence type="ECO:0000256" key="11">
    <source>
        <dbReference type="RuleBase" id="RU004253"/>
    </source>
</evidence>
<evidence type="ECO:0000256" key="10">
    <source>
        <dbReference type="RuleBase" id="RU003826"/>
    </source>
</evidence>
<comment type="function">
    <text evidence="9">Condenses 4-methyl-5-(beta-hydroxyethyl)thiazole monophosphate (THZ-P) and 2-methyl-4-amino-5-hydroxymethyl pyrimidine pyrophosphate (HMP-PP) to form thiamine monophosphate (TMP).</text>
</comment>
<proteinExistence type="inferred from homology"/>
<comment type="catalytic activity">
    <reaction evidence="6 9 10">
        <text>4-methyl-5-(2-phosphooxyethyl)-thiazole + 4-amino-2-methyl-5-(diphosphooxymethyl)pyrimidine + H(+) = thiamine phosphate + diphosphate</text>
        <dbReference type="Rhea" id="RHEA:22328"/>
        <dbReference type="ChEBI" id="CHEBI:15378"/>
        <dbReference type="ChEBI" id="CHEBI:33019"/>
        <dbReference type="ChEBI" id="CHEBI:37575"/>
        <dbReference type="ChEBI" id="CHEBI:57841"/>
        <dbReference type="ChEBI" id="CHEBI:58296"/>
        <dbReference type="EC" id="2.5.1.3"/>
    </reaction>
</comment>
<dbReference type="PANTHER" id="PTHR20857:SF15">
    <property type="entry name" value="THIAMINE-PHOSPHATE SYNTHASE"/>
    <property type="match status" value="1"/>
</dbReference>
<organism evidence="13 14">
    <name type="scientific">Kyrpidia spormannii</name>
    <dbReference type="NCBI Taxonomy" id="2055160"/>
    <lineage>
        <taxon>Bacteria</taxon>
        <taxon>Bacillati</taxon>
        <taxon>Bacillota</taxon>
        <taxon>Bacilli</taxon>
        <taxon>Bacillales</taxon>
        <taxon>Alicyclobacillaceae</taxon>
        <taxon>Kyrpidia</taxon>
    </lineage>
</organism>
<comment type="catalytic activity">
    <reaction evidence="8 9 10">
        <text>2-[(2R,5Z)-2-carboxy-4-methylthiazol-5(2H)-ylidene]ethyl phosphate + 4-amino-2-methyl-5-(diphosphooxymethyl)pyrimidine + 2 H(+) = thiamine phosphate + CO2 + diphosphate</text>
        <dbReference type="Rhea" id="RHEA:47844"/>
        <dbReference type="ChEBI" id="CHEBI:15378"/>
        <dbReference type="ChEBI" id="CHEBI:16526"/>
        <dbReference type="ChEBI" id="CHEBI:33019"/>
        <dbReference type="ChEBI" id="CHEBI:37575"/>
        <dbReference type="ChEBI" id="CHEBI:57841"/>
        <dbReference type="ChEBI" id="CHEBI:62899"/>
        <dbReference type="EC" id="2.5.1.3"/>
    </reaction>
</comment>
<dbReference type="HAMAP" id="MF_00097">
    <property type="entry name" value="TMP_synthase"/>
    <property type="match status" value="1"/>
</dbReference>